<dbReference type="EC" id="1.14.19.9" evidence="3"/>
<gene>
    <name evidence="3" type="ORF">FHS99_000329</name>
</gene>
<dbReference type="Pfam" id="PF04820">
    <property type="entry name" value="Trp_halogenase"/>
    <property type="match status" value="1"/>
</dbReference>
<dbReference type="PIRSF" id="PIRSF011396">
    <property type="entry name" value="Trp_halogenase"/>
    <property type="match status" value="1"/>
</dbReference>
<dbReference type="EMBL" id="JACIJR010000001">
    <property type="protein sequence ID" value="MBB5727873.1"/>
    <property type="molecule type" value="Genomic_DNA"/>
</dbReference>
<dbReference type="GO" id="GO:0004497">
    <property type="term" value="F:monooxygenase activity"/>
    <property type="evidence" value="ECO:0007669"/>
    <property type="project" value="InterPro"/>
</dbReference>
<dbReference type="InterPro" id="IPR033856">
    <property type="entry name" value="Trp_halogen"/>
</dbReference>
<dbReference type="AlphaFoldDB" id="A0A7W9BPS3"/>
<feature type="binding site" evidence="2">
    <location>
        <position position="348"/>
    </location>
    <ligand>
        <name>FAD</name>
        <dbReference type="ChEBI" id="CHEBI:57692"/>
    </ligand>
</feature>
<dbReference type="PANTHER" id="PTHR43747:SF4">
    <property type="entry name" value="FLAVIN-DEPENDENT TRYPTOPHAN HALOGENASE"/>
    <property type="match status" value="1"/>
</dbReference>
<dbReference type="PANTHER" id="PTHR43747">
    <property type="entry name" value="FAD-BINDING PROTEIN"/>
    <property type="match status" value="1"/>
</dbReference>
<dbReference type="SUPFAM" id="SSF51905">
    <property type="entry name" value="FAD/NAD(P)-binding domain"/>
    <property type="match status" value="1"/>
</dbReference>
<feature type="binding site" evidence="2">
    <location>
        <position position="344"/>
    </location>
    <ligand>
        <name>L-tryptophan</name>
        <dbReference type="ChEBI" id="CHEBI:57912"/>
    </ligand>
</feature>
<reference evidence="3 4" key="1">
    <citation type="submission" date="2020-08" db="EMBL/GenBank/DDBJ databases">
        <title>Genomic Encyclopedia of Type Strains, Phase IV (KMG-IV): sequencing the most valuable type-strain genomes for metagenomic binning, comparative biology and taxonomic classification.</title>
        <authorList>
            <person name="Goeker M."/>
        </authorList>
    </citation>
    <scope>NUCLEOTIDE SEQUENCE [LARGE SCALE GENOMIC DNA]</scope>
    <source>
        <strain evidence="3 4">DSM 103336</strain>
    </source>
</reference>
<keyword evidence="2" id="KW-0547">Nucleotide-binding</keyword>
<feature type="active site" evidence="1">
    <location>
        <position position="82"/>
    </location>
</feature>
<evidence type="ECO:0000256" key="2">
    <source>
        <dbReference type="PIRSR" id="PIRSR011396-2"/>
    </source>
</evidence>
<protein>
    <submittedName>
        <fullName evidence="3">Tryptophan halogenase</fullName>
        <ecNumber evidence="3">1.14.19.9</ecNumber>
    </submittedName>
</protein>
<evidence type="ECO:0000313" key="4">
    <source>
        <dbReference type="Proteomes" id="UP000546701"/>
    </source>
</evidence>
<keyword evidence="3" id="KW-0560">Oxidoreductase</keyword>
<feature type="binding site" evidence="2">
    <location>
        <position position="189"/>
    </location>
    <ligand>
        <name>FAD</name>
        <dbReference type="ChEBI" id="CHEBI:57692"/>
    </ligand>
</feature>
<comment type="caution">
    <text evidence="3">The sequence shown here is derived from an EMBL/GenBank/DDBJ whole genome shotgun (WGS) entry which is preliminary data.</text>
</comment>
<accession>A0A7W9BPS3</accession>
<organism evidence="3 4">
    <name type="scientific">Sphingomonas prati</name>
    <dbReference type="NCBI Taxonomy" id="1843237"/>
    <lineage>
        <taxon>Bacteria</taxon>
        <taxon>Pseudomonadati</taxon>
        <taxon>Pseudomonadota</taxon>
        <taxon>Alphaproteobacteria</taxon>
        <taxon>Sphingomonadales</taxon>
        <taxon>Sphingomonadaceae</taxon>
        <taxon>Sphingomonas</taxon>
    </lineage>
</organism>
<keyword evidence="2" id="KW-0285">Flavoprotein</keyword>
<feature type="binding site" evidence="2">
    <location>
        <begin position="16"/>
        <end position="19"/>
    </location>
    <ligand>
        <name>FAD</name>
        <dbReference type="ChEBI" id="CHEBI:57692"/>
    </ligand>
</feature>
<proteinExistence type="predicted"/>
<feature type="binding site" evidence="2">
    <location>
        <position position="335"/>
    </location>
    <ligand>
        <name>FAD</name>
        <dbReference type="ChEBI" id="CHEBI:57692"/>
    </ligand>
</feature>
<dbReference type="RefSeq" id="WP_157175134.1">
    <property type="nucleotide sequence ID" value="NZ_BMJP01000001.1"/>
</dbReference>
<keyword evidence="2" id="KW-0274">FAD</keyword>
<dbReference type="Proteomes" id="UP000546701">
    <property type="component" value="Unassembled WGS sequence"/>
</dbReference>
<sequence>MTDGPTTSRRIVIVGGGTAGWMAAAAFGRLLGPAGTHVTLIESDDIATVGVGEATIPPIQTFHAMLGIDEAAFLRATGGSYKLGIRFEGWSRPGDSYVHPFGQVGTDIAGHPFAAQWLRARQAGLAEPLEHYSLEARAATAGRFARPIPNGDSPLSRVGYAYHFDAGRYAAFLRAHAEANGVVRREGTVVAVDRGPAGIAAVRLADGSSIEGDLFVDCSGFRALLIEGALAAGWVDWSEQLPCDRAVAVASAADVAPLPLTRSTAKAAGWQWRIPLRHRTGNGHVFSSCHMGEDEATAILLAGLEGSPVGTPRVLRFTTGHRRHFWSGNCVALGLAAGFMEPLESTSIHLVQRGIQHLLQMLPGAGADDAIVARYNRIMTAEFARIRDLLVAHYHLNARPEPFWRERAALPPPAGLAEKLALYRSGGRIFRESDELFNEQSWLAVLAGQSAPLDGHDPVCDALPLDAVARRIAAIERVVATALTHMPPHADALARLAS</sequence>
<dbReference type="InterPro" id="IPR036188">
    <property type="entry name" value="FAD/NAD-bd_sf"/>
</dbReference>
<evidence type="ECO:0000313" key="3">
    <source>
        <dbReference type="EMBL" id="MBB5727873.1"/>
    </source>
</evidence>
<feature type="binding site" evidence="2">
    <location>
        <position position="82"/>
    </location>
    <ligand>
        <name>7-chloro-L-tryptophan</name>
        <dbReference type="ChEBI" id="CHEBI:58713"/>
    </ligand>
</feature>
<keyword evidence="4" id="KW-1185">Reference proteome</keyword>
<dbReference type="InterPro" id="IPR006905">
    <property type="entry name" value="Flavin_halogenase"/>
</dbReference>
<name>A0A7W9BPS3_9SPHN</name>
<dbReference type="OrthoDB" id="462203at2"/>
<evidence type="ECO:0000256" key="1">
    <source>
        <dbReference type="PIRSR" id="PIRSR011396-1"/>
    </source>
</evidence>
<dbReference type="GO" id="GO:0000166">
    <property type="term" value="F:nucleotide binding"/>
    <property type="evidence" value="ECO:0007669"/>
    <property type="project" value="UniProtKB-KW"/>
</dbReference>
<dbReference type="Gene3D" id="3.50.50.60">
    <property type="entry name" value="FAD/NAD(P)-binding domain"/>
    <property type="match status" value="1"/>
</dbReference>
<dbReference type="InterPro" id="IPR050816">
    <property type="entry name" value="Flavin-dep_Halogenase_NPB"/>
</dbReference>